<dbReference type="AlphaFoldDB" id="A0A7J6VSG7"/>
<name>A0A7J6VSG7_THATH</name>
<accession>A0A7J6VSG7</accession>
<proteinExistence type="predicted"/>
<dbReference type="EMBL" id="JABWDY010028190">
    <property type="protein sequence ID" value="KAF5187302.1"/>
    <property type="molecule type" value="Genomic_DNA"/>
</dbReference>
<gene>
    <name evidence="1" type="ORF">FRX31_023111</name>
</gene>
<sequence length="116" mass="13346">MHSWKKATGTIYIFKWKRRRESSLIRELLGDVPPDIELSDYQRFPSSGSASPSGLLNAFILQIQRFRPHHGNPFLKKFSGVLAFPISQWIPGTGPTVNYGKNRRETRKVIYVKQDS</sequence>
<comment type="caution">
    <text evidence="1">The sequence shown here is derived from an EMBL/GenBank/DDBJ whole genome shotgun (WGS) entry which is preliminary data.</text>
</comment>
<organism evidence="1 2">
    <name type="scientific">Thalictrum thalictroides</name>
    <name type="common">Rue-anemone</name>
    <name type="synonym">Anemone thalictroides</name>
    <dbReference type="NCBI Taxonomy" id="46969"/>
    <lineage>
        <taxon>Eukaryota</taxon>
        <taxon>Viridiplantae</taxon>
        <taxon>Streptophyta</taxon>
        <taxon>Embryophyta</taxon>
        <taxon>Tracheophyta</taxon>
        <taxon>Spermatophyta</taxon>
        <taxon>Magnoliopsida</taxon>
        <taxon>Ranunculales</taxon>
        <taxon>Ranunculaceae</taxon>
        <taxon>Thalictroideae</taxon>
        <taxon>Thalictrum</taxon>
    </lineage>
</organism>
<evidence type="ECO:0000313" key="1">
    <source>
        <dbReference type="EMBL" id="KAF5187302.1"/>
    </source>
</evidence>
<dbReference type="Proteomes" id="UP000554482">
    <property type="component" value="Unassembled WGS sequence"/>
</dbReference>
<protein>
    <submittedName>
        <fullName evidence="1">Autophagy-related protein</fullName>
    </submittedName>
</protein>
<reference evidence="1 2" key="1">
    <citation type="submission" date="2020-06" db="EMBL/GenBank/DDBJ databases">
        <title>Transcriptomic and genomic resources for Thalictrum thalictroides and T. hernandezii: Facilitating candidate gene discovery in an emerging model plant lineage.</title>
        <authorList>
            <person name="Arias T."/>
            <person name="Riano-Pachon D.M."/>
            <person name="Di Stilio V.S."/>
        </authorList>
    </citation>
    <scope>NUCLEOTIDE SEQUENCE [LARGE SCALE GENOMIC DNA]</scope>
    <source>
        <strain evidence="2">cv. WT478/WT964</strain>
        <tissue evidence="1">Leaves</tissue>
    </source>
</reference>
<keyword evidence="2" id="KW-1185">Reference proteome</keyword>
<evidence type="ECO:0000313" key="2">
    <source>
        <dbReference type="Proteomes" id="UP000554482"/>
    </source>
</evidence>